<gene>
    <name evidence="4" type="ORF">DOK76_06910</name>
</gene>
<keyword evidence="5" id="KW-1185">Reference proteome</keyword>
<dbReference type="Proteomes" id="UP000664857">
    <property type="component" value="Unassembled WGS sequence"/>
</dbReference>
<dbReference type="SUPFAM" id="SSF55729">
    <property type="entry name" value="Acyl-CoA N-acyltransferases (Nat)"/>
    <property type="match status" value="1"/>
</dbReference>
<comment type="caution">
    <text evidence="4">The sequence shown here is derived from an EMBL/GenBank/DDBJ whole genome shotgun (WGS) entry which is preliminary data.</text>
</comment>
<reference evidence="4 5" key="1">
    <citation type="submission" date="2021-03" db="EMBL/GenBank/DDBJ databases">
        <title>Enterococcal diversity collection.</title>
        <authorList>
            <person name="Gilmore M.S."/>
            <person name="Schwartzman J."/>
            <person name="Van Tyne D."/>
            <person name="Martin M."/>
            <person name="Earl A.M."/>
            <person name="Manson A.L."/>
            <person name="Straub T."/>
            <person name="Salamzade R."/>
            <person name="Saavedra J."/>
            <person name="Lebreton F."/>
            <person name="Prichula J."/>
            <person name="Schaufler K."/>
            <person name="Gaca A."/>
            <person name="Sgardioli B."/>
            <person name="Wagenaar J."/>
            <person name="Strong T."/>
        </authorList>
    </citation>
    <scope>NUCLEOTIDE SEQUENCE [LARGE SCALE GENOMIC DNA]</scope>
    <source>
        <strain evidence="4 5">DIV0080</strain>
    </source>
</reference>
<dbReference type="InterPro" id="IPR016181">
    <property type="entry name" value="Acyl_CoA_acyltransferase"/>
</dbReference>
<dbReference type="Gene3D" id="3.40.630.30">
    <property type="match status" value="1"/>
</dbReference>
<proteinExistence type="predicted"/>
<accession>A0ABS3HUE8</accession>
<dbReference type="PANTHER" id="PTHR43800">
    <property type="entry name" value="PEPTIDYL-LYSINE N-ACETYLTRANSFERASE YJAB"/>
    <property type="match status" value="1"/>
</dbReference>
<evidence type="ECO:0000259" key="3">
    <source>
        <dbReference type="PROSITE" id="PS51186"/>
    </source>
</evidence>
<feature type="domain" description="N-acetyltransferase" evidence="3">
    <location>
        <begin position="3"/>
        <end position="144"/>
    </location>
</feature>
<evidence type="ECO:0000256" key="2">
    <source>
        <dbReference type="ARBA" id="ARBA00023315"/>
    </source>
</evidence>
<dbReference type="EMBL" id="JAFLVX010000018">
    <property type="protein sequence ID" value="MBO0476793.1"/>
    <property type="molecule type" value="Genomic_DNA"/>
</dbReference>
<dbReference type="PANTHER" id="PTHR43800:SF1">
    <property type="entry name" value="PEPTIDYL-LYSINE N-ACETYLTRANSFERASE YJAB"/>
    <property type="match status" value="1"/>
</dbReference>
<keyword evidence="1" id="KW-0808">Transferase</keyword>
<dbReference type="Pfam" id="PF13508">
    <property type="entry name" value="Acetyltransf_7"/>
    <property type="match status" value="1"/>
</dbReference>
<protein>
    <submittedName>
        <fullName evidence="4">GNAT family N-acetyltransferase</fullName>
    </submittedName>
</protein>
<dbReference type="PROSITE" id="PS51186">
    <property type="entry name" value="GNAT"/>
    <property type="match status" value="1"/>
</dbReference>
<sequence>MIKKLETLQENELNAIMAIWLAANKEAHSFVDSNYWEENTSLVRSMMPEATIYVVEKDEKIVGFAGMMEDYLAGIFITNEYRSHGLGKALLDEIKKEHNQLSLSVFEKNKGAYQFYFREGFQVKNTQLDEEVNQIDVTMTWQENKERALKD</sequence>
<dbReference type="InterPro" id="IPR000182">
    <property type="entry name" value="GNAT_dom"/>
</dbReference>
<evidence type="ECO:0000313" key="4">
    <source>
        <dbReference type="EMBL" id="MBO0476793.1"/>
    </source>
</evidence>
<organism evidence="4 5">
    <name type="scientific">Candidatus Vagococcus giribetii</name>
    <dbReference type="NCBI Taxonomy" id="2230876"/>
    <lineage>
        <taxon>Bacteria</taxon>
        <taxon>Bacillati</taxon>
        <taxon>Bacillota</taxon>
        <taxon>Bacilli</taxon>
        <taxon>Lactobacillales</taxon>
        <taxon>Enterococcaceae</taxon>
        <taxon>Vagococcus</taxon>
    </lineage>
</organism>
<evidence type="ECO:0000256" key="1">
    <source>
        <dbReference type="ARBA" id="ARBA00022679"/>
    </source>
</evidence>
<dbReference type="RefSeq" id="WP_206966141.1">
    <property type="nucleotide sequence ID" value="NZ_JAFLVX010000018.1"/>
</dbReference>
<keyword evidence="2" id="KW-0012">Acyltransferase</keyword>
<dbReference type="CDD" id="cd04301">
    <property type="entry name" value="NAT_SF"/>
    <property type="match status" value="1"/>
</dbReference>
<name>A0ABS3HUE8_9ENTE</name>
<evidence type="ECO:0000313" key="5">
    <source>
        <dbReference type="Proteomes" id="UP000664857"/>
    </source>
</evidence>